<sequence length="860" mass="88881">MAPYNDSPGTGTRNGSPAGRGTGVGALAGGALFVGLIGLCALVISYNGVFRLAEYGHPRGGLLVHVFPVTYTLLLLMACWTSYLMRDAPPGRRAWIDLVLIPLLVLFAAVVMVLNNLGLIEAIPQRVANVVVAVAPLLALLTALLLWMAVRAHLRSRRRSGGARPAPRSDRPTVLRARAVVHDEEPRTAEPDDGLSLEERLLGLGLGPTEAGPAKPEDGLPASPGTDAPRAGERPEPEPVVVPVTLSAAPAVPAAEEEDAQGKETERADREEPEASVRTLALPRRGQGAGNPIKQAAENPPLAPIAPEPESESVPEPDDGPEFEAGPAYGPEPVLAPEPVPTGPVDEGFEHDPLPGDPVTDEAEAPVREPKVHGAVGPAAAGEYAPAAASTPATSGEPDPEEPAPEEAAPDADGTRAAADAPPATGPLPPDEGDDPDEASAETPAFGISWEPPEDDGDTWTRAEYVPPVWTPPEDDEAPEPQEETAPALDHDTGPTVRAAFRIPDDPMAASRSALSDDLVDEGPVWSRSASAGRGGPWSADRFSPAAEGRGGDGGPVADGAGGPARTAVQRPADTAPDTARPAPASGSDSPQTVRPDSADDLPDVGGPDRTAHTHAQPAGHTPFSEPATAENADDDEPLWPEARRPGSPGAAPVPAAARPAETARHGDDHDAADAPYPRPAAEAAPAAAAERSERTRPAGEIPSRDAPATRADSAAAPAPEVSEPERPAAHTPATGRPEAAPEPEPERIRAEAAAPPADRPVSAGAPAAAAPADGPLPPVSPEGSGRIRRTGFAAPAVPPGAARPREVDDTDERPTEPLRRRRPLEKRPMVLKPPRPPMPDFAAGPPSRRVRSEPLRPEE</sequence>
<feature type="compositionally biased region" description="Acidic residues" evidence="1">
    <location>
        <begin position="309"/>
        <end position="322"/>
    </location>
</feature>
<feature type="compositionally biased region" description="Low complexity" evidence="1">
    <location>
        <begin position="374"/>
        <end position="397"/>
    </location>
</feature>
<feature type="compositionally biased region" description="Low complexity" evidence="1">
    <location>
        <begin position="752"/>
        <end position="774"/>
    </location>
</feature>
<name>A0A1M6QX39_9ACTN</name>
<dbReference type="RefSeq" id="WP_073381429.1">
    <property type="nucleotide sequence ID" value="NZ_FQZK01000016.1"/>
</dbReference>
<feature type="transmembrane region" description="Helical" evidence="2">
    <location>
        <begin position="127"/>
        <end position="150"/>
    </location>
</feature>
<feature type="compositionally biased region" description="Basic and acidic residues" evidence="1">
    <location>
        <begin position="804"/>
        <end position="819"/>
    </location>
</feature>
<proteinExistence type="predicted"/>
<feature type="compositionally biased region" description="Basic and acidic residues" evidence="1">
    <location>
        <begin position="662"/>
        <end position="673"/>
    </location>
</feature>
<feature type="compositionally biased region" description="Low complexity" evidence="1">
    <location>
        <begin position="411"/>
        <end position="423"/>
    </location>
</feature>
<feature type="compositionally biased region" description="Low complexity" evidence="1">
    <location>
        <begin position="571"/>
        <end position="585"/>
    </location>
</feature>
<keyword evidence="2" id="KW-1133">Transmembrane helix</keyword>
<feature type="compositionally biased region" description="Basic and acidic residues" evidence="1">
    <location>
        <begin position="260"/>
        <end position="275"/>
    </location>
</feature>
<organism evidence="3 4">
    <name type="scientific">Nocardiopsis flavescens</name>
    <dbReference type="NCBI Taxonomy" id="758803"/>
    <lineage>
        <taxon>Bacteria</taxon>
        <taxon>Bacillati</taxon>
        <taxon>Actinomycetota</taxon>
        <taxon>Actinomycetes</taxon>
        <taxon>Streptosporangiales</taxon>
        <taxon>Nocardiopsidaceae</taxon>
        <taxon>Nocardiopsis</taxon>
    </lineage>
</organism>
<keyword evidence="4" id="KW-1185">Reference proteome</keyword>
<feature type="transmembrane region" description="Helical" evidence="2">
    <location>
        <begin position="95"/>
        <end position="115"/>
    </location>
</feature>
<feature type="compositionally biased region" description="Gly residues" evidence="1">
    <location>
        <begin position="552"/>
        <end position="563"/>
    </location>
</feature>
<dbReference type="EMBL" id="FQZK01000016">
    <property type="protein sequence ID" value="SHK24710.1"/>
    <property type="molecule type" value="Genomic_DNA"/>
</dbReference>
<dbReference type="STRING" id="758803.SAMN05421803_11662"/>
<feature type="compositionally biased region" description="Acidic residues" evidence="1">
    <location>
        <begin position="431"/>
        <end position="440"/>
    </location>
</feature>
<keyword evidence="2" id="KW-0472">Membrane</keyword>
<feature type="region of interest" description="Disordered" evidence="1">
    <location>
        <begin position="249"/>
        <end position="860"/>
    </location>
</feature>
<gene>
    <name evidence="3" type="ORF">SAMN05421803_11662</name>
</gene>
<feature type="compositionally biased region" description="Low complexity" evidence="1">
    <location>
        <begin position="674"/>
        <end position="690"/>
    </location>
</feature>
<feature type="compositionally biased region" description="Low complexity" evidence="1">
    <location>
        <begin position="705"/>
        <end position="722"/>
    </location>
</feature>
<evidence type="ECO:0000256" key="1">
    <source>
        <dbReference type="SAM" id="MobiDB-lite"/>
    </source>
</evidence>
<accession>A0A1M6QX39</accession>
<dbReference type="AlphaFoldDB" id="A0A1M6QX39"/>
<evidence type="ECO:0000313" key="4">
    <source>
        <dbReference type="Proteomes" id="UP000184452"/>
    </source>
</evidence>
<feature type="compositionally biased region" description="Low complexity" evidence="1">
    <location>
        <begin position="794"/>
        <end position="803"/>
    </location>
</feature>
<evidence type="ECO:0000256" key="2">
    <source>
        <dbReference type="SAM" id="Phobius"/>
    </source>
</evidence>
<feature type="compositionally biased region" description="Acidic residues" evidence="1">
    <location>
        <begin position="398"/>
        <end position="410"/>
    </location>
</feature>
<feature type="region of interest" description="Disordered" evidence="1">
    <location>
        <begin position="158"/>
        <end position="237"/>
    </location>
</feature>
<reference evidence="3 4" key="1">
    <citation type="submission" date="2016-11" db="EMBL/GenBank/DDBJ databases">
        <authorList>
            <person name="Jaros S."/>
            <person name="Januszkiewicz K."/>
            <person name="Wedrychowicz H."/>
        </authorList>
    </citation>
    <scope>NUCLEOTIDE SEQUENCE [LARGE SCALE GENOMIC DNA]</scope>
    <source>
        <strain evidence="3 4">CGMCC 4.5723</strain>
    </source>
</reference>
<protein>
    <recommendedName>
        <fullName evidence="5">DUF2637 domain-containing protein</fullName>
    </recommendedName>
</protein>
<evidence type="ECO:0008006" key="5">
    <source>
        <dbReference type="Google" id="ProtNLM"/>
    </source>
</evidence>
<dbReference type="Proteomes" id="UP000184452">
    <property type="component" value="Unassembled WGS sequence"/>
</dbReference>
<evidence type="ECO:0000313" key="3">
    <source>
        <dbReference type="EMBL" id="SHK24710.1"/>
    </source>
</evidence>
<feature type="compositionally biased region" description="Low complexity" evidence="1">
    <location>
        <begin position="646"/>
        <end position="661"/>
    </location>
</feature>
<feature type="transmembrane region" description="Helical" evidence="2">
    <location>
        <begin position="62"/>
        <end position="83"/>
    </location>
</feature>
<keyword evidence="2" id="KW-0812">Transmembrane</keyword>
<feature type="compositionally biased region" description="Basic and acidic residues" evidence="1">
    <location>
        <begin position="180"/>
        <end position="190"/>
    </location>
</feature>
<feature type="compositionally biased region" description="Acidic residues" evidence="1">
    <location>
        <begin position="473"/>
        <end position="483"/>
    </location>
</feature>
<feature type="compositionally biased region" description="Basic and acidic residues" evidence="1">
    <location>
        <begin position="851"/>
        <end position="860"/>
    </location>
</feature>
<feature type="transmembrane region" description="Helical" evidence="2">
    <location>
        <begin position="26"/>
        <end position="50"/>
    </location>
</feature>